<dbReference type="InterPro" id="IPR038005">
    <property type="entry name" value="RX-like_CC"/>
</dbReference>
<evidence type="ECO:0000259" key="11">
    <source>
        <dbReference type="Pfam" id="PF00931"/>
    </source>
</evidence>
<evidence type="ECO:0000313" key="14">
    <source>
        <dbReference type="RefSeq" id="XP_027099835.2"/>
    </source>
</evidence>
<evidence type="ECO:0000256" key="8">
    <source>
        <dbReference type="ARBA" id="ARBA00022741"/>
    </source>
</evidence>
<dbReference type="SUPFAM" id="SSF52058">
    <property type="entry name" value="L domain-like"/>
    <property type="match status" value="1"/>
</dbReference>
<dbReference type="Gene3D" id="1.10.10.10">
    <property type="entry name" value="Winged helix-like DNA-binding domain superfamily/Winged helix DNA-binding domain"/>
    <property type="match status" value="1"/>
</dbReference>
<dbReference type="InterPro" id="IPR036388">
    <property type="entry name" value="WH-like_DNA-bd_sf"/>
</dbReference>
<dbReference type="OrthoDB" id="1732559at2759"/>
<dbReference type="Gene3D" id="1.10.8.430">
    <property type="entry name" value="Helical domain of apoptotic protease-activating factors"/>
    <property type="match status" value="1"/>
</dbReference>
<dbReference type="GO" id="GO:0005737">
    <property type="term" value="C:cytoplasm"/>
    <property type="evidence" value="ECO:0007669"/>
    <property type="project" value="UniProtKB-SubCell"/>
</dbReference>
<dbReference type="RefSeq" id="XP_027099835.2">
    <property type="nucleotide sequence ID" value="XM_027244034.2"/>
</dbReference>
<dbReference type="GO" id="GO:0051607">
    <property type="term" value="P:defense response to virus"/>
    <property type="evidence" value="ECO:0007669"/>
    <property type="project" value="UniProtKB-ARBA"/>
</dbReference>
<comment type="function">
    <text evidence="1">Confers resistance to late blight (Phytophthora infestans) races carrying the avirulence gene Avr1. Resistance proteins guard the plant against pathogens that contain an appropriate avirulence protein via an indirect interaction with this avirulence protein. That triggers a defense system including the hypersensitive response, which restricts the pathogen growth.</text>
</comment>
<evidence type="ECO:0000256" key="9">
    <source>
        <dbReference type="ARBA" id="ARBA00022821"/>
    </source>
</evidence>
<keyword evidence="8" id="KW-0547">Nucleotide-binding</keyword>
<dbReference type="SUPFAM" id="SSF52540">
    <property type="entry name" value="P-loop containing nucleoside triphosphate hydrolases"/>
    <property type="match status" value="1"/>
</dbReference>
<gene>
    <name evidence="14" type="primary">LOC113719046</name>
</gene>
<evidence type="ECO:0000256" key="4">
    <source>
        <dbReference type="ARBA" id="ARBA00022490"/>
    </source>
</evidence>
<evidence type="ECO:0000256" key="1">
    <source>
        <dbReference type="ARBA" id="ARBA00002074"/>
    </source>
</evidence>
<keyword evidence="9" id="KW-0611">Plant defense</keyword>
<dbReference type="InterPro" id="IPR058922">
    <property type="entry name" value="WHD_DRP"/>
</dbReference>
<evidence type="ECO:0000259" key="12">
    <source>
        <dbReference type="Pfam" id="PF23559"/>
    </source>
</evidence>
<keyword evidence="10" id="KW-0067">ATP-binding</keyword>
<dbReference type="GeneID" id="113719046"/>
<evidence type="ECO:0000256" key="5">
    <source>
        <dbReference type="ARBA" id="ARBA00022614"/>
    </source>
</evidence>
<dbReference type="GO" id="GO:0005524">
    <property type="term" value="F:ATP binding"/>
    <property type="evidence" value="ECO:0007669"/>
    <property type="project" value="UniProtKB-KW"/>
</dbReference>
<keyword evidence="13" id="KW-1185">Reference proteome</keyword>
<name>A0A6P6VB61_COFAR</name>
<dbReference type="Gene3D" id="3.40.50.300">
    <property type="entry name" value="P-loop containing nucleotide triphosphate hydrolases"/>
    <property type="match status" value="1"/>
</dbReference>
<feature type="domain" description="NB-ARC" evidence="11">
    <location>
        <begin position="731"/>
        <end position="897"/>
    </location>
</feature>
<dbReference type="PANTHER" id="PTHR23155">
    <property type="entry name" value="DISEASE RESISTANCE PROTEIN RP"/>
    <property type="match status" value="1"/>
</dbReference>
<comment type="similarity">
    <text evidence="3">Belongs to the disease resistance NB-LRR family.</text>
</comment>
<dbReference type="GO" id="GO:0043531">
    <property type="term" value="F:ADP binding"/>
    <property type="evidence" value="ECO:0007669"/>
    <property type="project" value="InterPro"/>
</dbReference>
<dbReference type="Gene3D" id="3.80.10.10">
    <property type="entry name" value="Ribonuclease Inhibitor"/>
    <property type="match status" value="1"/>
</dbReference>
<keyword evidence="4" id="KW-0963">Cytoplasm</keyword>
<dbReference type="Proteomes" id="UP001652660">
    <property type="component" value="Chromosome 11e"/>
</dbReference>
<comment type="subcellular location">
    <subcellularLocation>
        <location evidence="2">Cytoplasm</location>
    </subcellularLocation>
</comment>
<dbReference type="InterPro" id="IPR044974">
    <property type="entry name" value="Disease_R_plants"/>
</dbReference>
<dbReference type="Pfam" id="PF23559">
    <property type="entry name" value="WHD_DRP"/>
    <property type="match status" value="1"/>
</dbReference>
<evidence type="ECO:0000256" key="10">
    <source>
        <dbReference type="ARBA" id="ARBA00022840"/>
    </source>
</evidence>
<dbReference type="InterPro" id="IPR042197">
    <property type="entry name" value="Apaf_helical"/>
</dbReference>
<evidence type="ECO:0000256" key="7">
    <source>
        <dbReference type="ARBA" id="ARBA00022737"/>
    </source>
</evidence>
<dbReference type="InterPro" id="IPR027417">
    <property type="entry name" value="P-loop_NTPase"/>
</dbReference>
<dbReference type="CDD" id="cd14798">
    <property type="entry name" value="RX-CC_like"/>
    <property type="match status" value="1"/>
</dbReference>
<keyword evidence="6" id="KW-0381">Hypersensitive response</keyword>
<evidence type="ECO:0000313" key="13">
    <source>
        <dbReference type="Proteomes" id="UP001652660"/>
    </source>
</evidence>
<dbReference type="GO" id="GO:0009626">
    <property type="term" value="P:plant-type hypersensitive response"/>
    <property type="evidence" value="ECO:0007669"/>
    <property type="project" value="UniProtKB-KW"/>
</dbReference>
<dbReference type="Pfam" id="PF00931">
    <property type="entry name" value="NB-ARC"/>
    <property type="match status" value="1"/>
</dbReference>
<keyword evidence="7" id="KW-0677">Repeat</keyword>
<organism evidence="13 14">
    <name type="scientific">Coffea arabica</name>
    <name type="common">Arabian coffee</name>
    <dbReference type="NCBI Taxonomy" id="13443"/>
    <lineage>
        <taxon>Eukaryota</taxon>
        <taxon>Viridiplantae</taxon>
        <taxon>Streptophyta</taxon>
        <taxon>Embryophyta</taxon>
        <taxon>Tracheophyta</taxon>
        <taxon>Spermatophyta</taxon>
        <taxon>Magnoliopsida</taxon>
        <taxon>eudicotyledons</taxon>
        <taxon>Gunneridae</taxon>
        <taxon>Pentapetalae</taxon>
        <taxon>asterids</taxon>
        <taxon>lamiids</taxon>
        <taxon>Gentianales</taxon>
        <taxon>Rubiaceae</taxon>
        <taxon>Ixoroideae</taxon>
        <taxon>Gardenieae complex</taxon>
        <taxon>Bertiereae - Coffeeae clade</taxon>
        <taxon>Coffeeae</taxon>
        <taxon>Coffea</taxon>
    </lineage>
</organism>
<protein>
    <submittedName>
        <fullName evidence="14">Late blight resistance protein homolog R1A-4</fullName>
    </submittedName>
</protein>
<keyword evidence="5" id="KW-0433">Leucine-rich repeat</keyword>
<dbReference type="InterPro" id="IPR032675">
    <property type="entry name" value="LRR_dom_sf"/>
</dbReference>
<reference evidence="14" key="2">
    <citation type="submission" date="2025-08" db="UniProtKB">
        <authorList>
            <consortium name="RefSeq"/>
        </authorList>
    </citation>
    <scope>IDENTIFICATION</scope>
    <source>
        <tissue evidence="14">Leaves</tissue>
    </source>
</reference>
<dbReference type="PANTHER" id="PTHR23155:SF1152">
    <property type="entry name" value="AAA+ ATPASE DOMAIN-CONTAINING PROTEIN"/>
    <property type="match status" value="1"/>
</dbReference>
<proteinExistence type="inferred from homology"/>
<sequence length="1458" mass="167656">MEFLTKLVKKADRSPTNAVNFLLMELGDWWNLSESQDEDEKDAHKQIQILKVELRLLRTFLIYVGIWNDLHKDVGLLLQSLVQDLEAAFMEASTDFRSPPAYEIQRSVEYLYPVISKWQQKFKLFRPLIKAAYDYVSSKQELCSFQCQSPLVSYSPLSNYVPWNEFSGSLLDNLVDLSREDTFHVHIKPHIQVMAKMIGNLRGFMAVENRNANQQEYRHLLAHFGAILVQTAYISYVCWIDGLDENMKNEIIPKLVDLLKKLKPNASQVTRICFKLLEDHKYNCEEFVRFLIPQKNQLLTLQKGLKYLIMLVIQPPSFYTDNDVKLLSMDIIEMVSELGSFSYLFHAKETVADLAKDAYPLLFRLLEKMERLNAELFLTELLQPGIVEKSFVKNRINSFHDGLSFLQIFLGDDGREIPQPIWKNIGSLARNAGNVYLAFLRKSVTKDKVTFELLKSLERIKLFKMEILLHELLNSRPNMTVDVQNQIQTLYKGLTVLRTFLMGPLEEDGKLILAHVELVVKHVISVIYSVAAKKVTEDMATNLVLLLPELVEKIEPVNAGIKEIYLRARSSFKSCFPKPEGVGFMDFLIGNLMELLNSKAKSIGSLKYPIHIVHREMGFLRSILCNIGEKWTQHLDIKCLVSHIIQVAYEVEYLVDSLVVRGGVLWYHALWVTDLIEDIRLLKIKASEISMKTCGINISNGPEALRKVTSPAKIPKIDEEVIDLADQNKIMIDRLTRGSRQQDVVSIVGMPGLGKTTLARKVYNDPSVIFHFHIRAWCSVSQVYCKRDLLLEMLGGIMDITDSILEMSDDDLDLELYQCLKRKRYLIVMDDIWSTEPWHDLERTFPNDENGSRILVTSRLPDVALEIKADRIPHRLRLLSHDESWELLQKKLFKTRDCQVELVTVGNQIAKSCQGLPLAIVAVSGILERTEMTLDSWKKVSESLCSRIASDPQTRCMEILELSYKHLPDYLKPCFLYLGAFLENKEIPVRKLTWLWVAEGFVRSTASKRVEDLAEEYLKDLIGRSLVIASKSRSNGGVKTCCVHDLLRTLCLLRCHEENFLHSVTGHNFFFDASYDDSDYGVDPDYHPTNCTTYAKRRLSICSKRNHFIMSRPGGPHVRSLLYSASSDLYPRCPYNISFIFENFKLLRVLDLECINMGNSFFSGIELLAHLRYLALCGDIDYIPASIANLWNLETLIVKGLKGKVLLPHTIWSMEKLRHLHVYSNAVFNMQDNETEKATQLGNLDSLSTPSLSFGKHTENIMRRFLKLRRLRCLFSESRVDVGNSNQFPVLNCLTELESLKILCSGRIAHPFKFDFPLKLKKLTLSKFRLPWDCILEVGRLPNLEVLKLLSRAFEGKVWDMKEGQFPKLNFLKLDTLNLAQWNATSDDFPNLQHLVLRNCRQLEEVPSGLGDVPTLEIIEVQLCRQSAEESVRRIEEEQHMMGNDDLKVLINRSEWDF</sequence>
<feature type="domain" description="Disease resistance protein winged helix" evidence="12">
    <location>
        <begin position="981"/>
        <end position="1050"/>
    </location>
</feature>
<reference evidence="13" key="1">
    <citation type="journal article" date="2025" name="Foods">
        <title>Unveiling the Microbial Signatures of Arabica Coffee Cherries: Insights into Ripeness Specific Diversity, Functional Traits, and Implications for Quality and Safety.</title>
        <authorList>
            <consortium name="RefSeq"/>
            <person name="Tenea G.N."/>
            <person name="Cifuentes V."/>
            <person name="Reyes P."/>
            <person name="Cevallos-Vallejos M."/>
        </authorList>
    </citation>
    <scope>NUCLEOTIDE SEQUENCE [LARGE SCALE GENOMIC DNA]</scope>
</reference>
<evidence type="ECO:0000256" key="6">
    <source>
        <dbReference type="ARBA" id="ARBA00022667"/>
    </source>
</evidence>
<accession>A0A6P6VB61</accession>
<evidence type="ECO:0000256" key="3">
    <source>
        <dbReference type="ARBA" id="ARBA00008894"/>
    </source>
</evidence>
<dbReference type="PRINTS" id="PR00364">
    <property type="entry name" value="DISEASERSIST"/>
</dbReference>
<dbReference type="InterPro" id="IPR002182">
    <property type="entry name" value="NB-ARC"/>
</dbReference>
<evidence type="ECO:0000256" key="2">
    <source>
        <dbReference type="ARBA" id="ARBA00004496"/>
    </source>
</evidence>